<reference evidence="3" key="1">
    <citation type="submission" date="2025-08" db="UniProtKB">
        <authorList>
            <consortium name="RefSeq"/>
        </authorList>
    </citation>
    <scope>IDENTIFICATION</scope>
</reference>
<feature type="compositionally biased region" description="Basic and acidic residues" evidence="1">
    <location>
        <begin position="18"/>
        <end position="35"/>
    </location>
</feature>
<dbReference type="GO" id="GO:0005634">
    <property type="term" value="C:nucleus"/>
    <property type="evidence" value="ECO:0007669"/>
    <property type="project" value="TreeGrafter"/>
</dbReference>
<feature type="compositionally biased region" description="Polar residues" evidence="1">
    <location>
        <begin position="232"/>
        <end position="245"/>
    </location>
</feature>
<dbReference type="GO" id="GO:0045892">
    <property type="term" value="P:negative regulation of DNA-templated transcription"/>
    <property type="evidence" value="ECO:0007669"/>
    <property type="project" value="InterPro"/>
</dbReference>
<feature type="compositionally biased region" description="Low complexity" evidence="1">
    <location>
        <begin position="286"/>
        <end position="301"/>
    </location>
</feature>
<evidence type="ECO:0000313" key="3">
    <source>
        <dbReference type="RefSeq" id="XP_030649323.1"/>
    </source>
</evidence>
<feature type="compositionally biased region" description="Basic and acidic residues" evidence="1">
    <location>
        <begin position="46"/>
        <end position="67"/>
    </location>
</feature>
<dbReference type="PANTHER" id="PTHR34648:SF7">
    <property type="entry name" value="SI:CH211-132B12.7"/>
    <property type="match status" value="1"/>
</dbReference>
<dbReference type="OrthoDB" id="6374619at2759"/>
<dbReference type="Pfam" id="PF15800">
    <property type="entry name" value="CiPC"/>
    <property type="match status" value="1"/>
</dbReference>
<dbReference type="AlphaFoldDB" id="A0A6J2WYF3"/>
<protein>
    <submittedName>
        <fullName evidence="3">CLOCK-interacting pacemaker isoform X1</fullName>
    </submittedName>
</protein>
<dbReference type="InParanoid" id="A0A6J2WYF3"/>
<feature type="region of interest" description="Disordered" evidence="1">
    <location>
        <begin position="494"/>
        <end position="521"/>
    </location>
</feature>
<feature type="region of interest" description="Disordered" evidence="1">
    <location>
        <begin position="1"/>
        <end position="96"/>
    </location>
</feature>
<dbReference type="RefSeq" id="XP_030649323.1">
    <property type="nucleotide sequence ID" value="XM_030793463.1"/>
</dbReference>
<keyword evidence="2" id="KW-1185">Reference proteome</keyword>
<feature type="region of interest" description="Disordered" evidence="1">
    <location>
        <begin position="273"/>
        <end position="344"/>
    </location>
</feature>
<accession>A0A6J2WYF3</accession>
<proteinExistence type="predicted"/>
<feature type="compositionally biased region" description="Basic and acidic residues" evidence="1">
    <location>
        <begin position="212"/>
        <end position="231"/>
    </location>
</feature>
<feature type="region of interest" description="Disordered" evidence="1">
    <location>
        <begin position="150"/>
        <end position="261"/>
    </location>
</feature>
<gene>
    <name evidence="3" type="primary">si:ch211-132b12.7</name>
</gene>
<dbReference type="InterPro" id="IPR031602">
    <property type="entry name" value="CIPC"/>
</dbReference>
<dbReference type="GO" id="GO:0042754">
    <property type="term" value="P:negative regulation of circadian rhythm"/>
    <property type="evidence" value="ECO:0007669"/>
    <property type="project" value="InterPro"/>
</dbReference>
<dbReference type="GeneID" id="115829367"/>
<organism evidence="2 3">
    <name type="scientific">Chanos chanos</name>
    <name type="common">Milkfish</name>
    <name type="synonym">Mugil chanos</name>
    <dbReference type="NCBI Taxonomy" id="29144"/>
    <lineage>
        <taxon>Eukaryota</taxon>
        <taxon>Metazoa</taxon>
        <taxon>Chordata</taxon>
        <taxon>Craniata</taxon>
        <taxon>Vertebrata</taxon>
        <taxon>Euteleostomi</taxon>
        <taxon>Actinopterygii</taxon>
        <taxon>Neopterygii</taxon>
        <taxon>Teleostei</taxon>
        <taxon>Ostariophysi</taxon>
        <taxon>Gonorynchiformes</taxon>
        <taxon>Chanidae</taxon>
        <taxon>Chanos</taxon>
    </lineage>
</organism>
<evidence type="ECO:0000313" key="2">
    <source>
        <dbReference type="Proteomes" id="UP000504632"/>
    </source>
</evidence>
<name>A0A6J2WYF3_CHACN</name>
<dbReference type="Proteomes" id="UP000504632">
    <property type="component" value="Chromosome 2"/>
</dbReference>
<dbReference type="PANTHER" id="PTHR34648">
    <property type="entry name" value="CLOCK-INTERACTING PACEMAKER"/>
    <property type="match status" value="1"/>
</dbReference>
<evidence type="ECO:0000256" key="1">
    <source>
        <dbReference type="SAM" id="MobiDB-lite"/>
    </source>
</evidence>
<sequence>MQLHRKGTRMPKEVGCGGEREHAARPASKNAKDKSNSAALLASRARAHDQQEANDRGSRCSSEKDSGYSDTGSDSLQMDAEEQRSVVSQPPGHILVSGTPELTPIFIIKNVVLKQLVQSGQEHLLQSPPPWGAGGSGTQAPTHVLLLQQPGATPTTAPPHALKPRQQPQGHESGASKKNKNLYLPILNSYPRIAPHPSKKTPEKPPTGRAPATEEHSLSKRVCMEEKREEVSTTTSNTALKSTPKQHFLKQPKNRSNSYSCSLSADCESMAVAQQYRSPRPPSSPPTSLSLGSPSVSSSETSPPPPSTCDPAAPCPQDRAGPHRRATEPSCVSGSGASHKPLSGSARHQRFLNTVEILSQSGLLDITLRTQELLRQSAATERDIAQLRQHTQLLCQATQAGANAPSAWEELHQVMAESGHYPNLKCLTMEDAECKDRSSTKQEMEADTSTRSDSIVYRYGQNGSEEVAPPSPLLALTPDLDCLVDQHGSSFVNDTFGHRGSARPPDEHLMPADSSTHGSLL</sequence>